<feature type="transmembrane region" description="Helical" evidence="2">
    <location>
        <begin position="190"/>
        <end position="211"/>
    </location>
</feature>
<evidence type="ECO:0000313" key="4">
    <source>
        <dbReference type="Proteomes" id="UP000521872"/>
    </source>
</evidence>
<feature type="region of interest" description="Disordered" evidence="1">
    <location>
        <begin position="145"/>
        <end position="184"/>
    </location>
</feature>
<dbReference type="AlphaFoldDB" id="A0A8H4QXW0"/>
<comment type="caution">
    <text evidence="3">The sequence shown here is derived from an EMBL/GenBank/DDBJ whole genome shotgun (WGS) entry which is preliminary data.</text>
</comment>
<feature type="compositionally biased region" description="Basic and acidic residues" evidence="1">
    <location>
        <begin position="257"/>
        <end position="266"/>
    </location>
</feature>
<evidence type="ECO:0000313" key="3">
    <source>
        <dbReference type="EMBL" id="KAF4618813.1"/>
    </source>
</evidence>
<evidence type="ECO:0000256" key="1">
    <source>
        <dbReference type="SAM" id="MobiDB-lite"/>
    </source>
</evidence>
<dbReference type="Proteomes" id="UP000521872">
    <property type="component" value="Unassembled WGS sequence"/>
</dbReference>
<sequence length="337" mass="35095">MPIRPSIDDTNTTLIEYQGDWQAMLGGSSRQWESSVHSTISPGASATFTFIGYQVWMWGTNPAGTGSNLLDVSIDGAAPTSLSQTSNGSAVYNVLYFNSSIMTDSLHQIVVTNRGSTDNGHTEFLLDRFEFETAADVVAYPTSTPAFSSPTGGPSSSSSSSGAGAGAAATPGPGSNPPTAHPVSKSHTGVIAGTVIGVLALLVLALAYLLWRRRRQNKLGVENPDKRMSIAVPPNRSEMLAPMPFPLTQIDSNTEPRPSRLAEKAAYHAPQASAPAPPAAAGVPLGDGASPRTGPRPVPSSTSLATSSDMHTSTRPVSSGVLDMEDNIPHVPPPSYS</sequence>
<gene>
    <name evidence="3" type="ORF">D9613_009733</name>
</gene>
<accession>A0A8H4QXW0</accession>
<keyword evidence="2" id="KW-1133">Transmembrane helix</keyword>
<feature type="compositionally biased region" description="Low complexity" evidence="1">
    <location>
        <begin position="145"/>
        <end position="173"/>
    </location>
</feature>
<proteinExistence type="predicted"/>
<feature type="compositionally biased region" description="Low complexity" evidence="1">
    <location>
        <begin position="267"/>
        <end position="289"/>
    </location>
</feature>
<protein>
    <submittedName>
        <fullName evidence="3">Uncharacterized protein</fullName>
    </submittedName>
</protein>
<keyword evidence="2" id="KW-0472">Membrane</keyword>
<evidence type="ECO:0000256" key="2">
    <source>
        <dbReference type="SAM" id="Phobius"/>
    </source>
</evidence>
<keyword evidence="4" id="KW-1185">Reference proteome</keyword>
<keyword evidence="2" id="KW-0812">Transmembrane</keyword>
<feature type="region of interest" description="Disordered" evidence="1">
    <location>
        <begin position="247"/>
        <end position="337"/>
    </location>
</feature>
<dbReference type="Gene3D" id="2.60.120.260">
    <property type="entry name" value="Galactose-binding domain-like"/>
    <property type="match status" value="1"/>
</dbReference>
<reference evidence="3 4" key="1">
    <citation type="submission" date="2019-12" db="EMBL/GenBank/DDBJ databases">
        <authorList>
            <person name="Floudas D."/>
            <person name="Bentzer J."/>
            <person name="Ahren D."/>
            <person name="Johansson T."/>
            <person name="Persson P."/>
            <person name="Tunlid A."/>
        </authorList>
    </citation>
    <scope>NUCLEOTIDE SEQUENCE [LARGE SCALE GENOMIC DNA]</scope>
    <source>
        <strain evidence="3 4">CBS 102.39</strain>
    </source>
</reference>
<organism evidence="3 4">
    <name type="scientific">Agrocybe pediades</name>
    <dbReference type="NCBI Taxonomy" id="84607"/>
    <lineage>
        <taxon>Eukaryota</taxon>
        <taxon>Fungi</taxon>
        <taxon>Dikarya</taxon>
        <taxon>Basidiomycota</taxon>
        <taxon>Agaricomycotina</taxon>
        <taxon>Agaricomycetes</taxon>
        <taxon>Agaricomycetidae</taxon>
        <taxon>Agaricales</taxon>
        <taxon>Agaricineae</taxon>
        <taxon>Strophariaceae</taxon>
        <taxon>Agrocybe</taxon>
    </lineage>
</organism>
<name>A0A8H4QXW0_9AGAR</name>
<dbReference type="EMBL" id="JAACJL010000017">
    <property type="protein sequence ID" value="KAF4618813.1"/>
    <property type="molecule type" value="Genomic_DNA"/>
</dbReference>
<feature type="compositionally biased region" description="Polar residues" evidence="1">
    <location>
        <begin position="299"/>
        <end position="317"/>
    </location>
</feature>